<dbReference type="GO" id="GO:0034220">
    <property type="term" value="P:monoatomic ion transmembrane transport"/>
    <property type="evidence" value="ECO:0007669"/>
    <property type="project" value="UniProtKB-KW"/>
</dbReference>
<comment type="catalytic activity">
    <reaction evidence="11">
        <text>fluoride(in) = fluoride(out)</text>
        <dbReference type="Rhea" id="RHEA:76159"/>
        <dbReference type="ChEBI" id="CHEBI:17051"/>
    </reaction>
    <physiologicalReaction direction="left-to-right" evidence="11">
        <dbReference type="Rhea" id="RHEA:76160"/>
    </physiologicalReaction>
</comment>
<keyword evidence="4 12" id="KW-0812">Transmembrane</keyword>
<evidence type="ECO:0000256" key="5">
    <source>
        <dbReference type="ARBA" id="ARBA00022989"/>
    </source>
</evidence>
<evidence type="ECO:0000256" key="12">
    <source>
        <dbReference type="RuleBase" id="RU004340"/>
    </source>
</evidence>
<dbReference type="InterPro" id="IPR003691">
    <property type="entry name" value="FluC"/>
</dbReference>
<evidence type="ECO:0000256" key="7">
    <source>
        <dbReference type="ARBA" id="ARBA00023065"/>
    </source>
</evidence>
<keyword evidence="5 12" id="KW-1133">Transmembrane helix</keyword>
<evidence type="ECO:0000313" key="14">
    <source>
        <dbReference type="Proteomes" id="UP000250086"/>
    </source>
</evidence>
<evidence type="ECO:0000256" key="10">
    <source>
        <dbReference type="ARBA" id="ARBA00035120"/>
    </source>
</evidence>
<keyword evidence="2 12" id="KW-1003">Cell membrane</keyword>
<comment type="similarity">
    <text evidence="10 12">Belongs to the fluoride channel Fluc/FEX (TC 1.A.43) family.</text>
</comment>
<keyword evidence="6" id="KW-0915">Sodium</keyword>
<reference evidence="13 14" key="1">
    <citation type="submission" date="2018-06" db="EMBL/GenBank/DDBJ databases">
        <authorList>
            <consortium name="Pathogen Informatics"/>
            <person name="Doyle S."/>
        </authorList>
    </citation>
    <scope>NUCLEOTIDE SEQUENCE [LARGE SCALE GENOMIC DNA]</scope>
    <source>
        <strain evidence="13 14">NCTC13093</strain>
    </source>
</reference>
<evidence type="ECO:0000256" key="4">
    <source>
        <dbReference type="ARBA" id="ARBA00022692"/>
    </source>
</evidence>
<gene>
    <name evidence="13" type="ORF">NCTC13093_02331</name>
</gene>
<feature type="transmembrane region" description="Helical" evidence="12">
    <location>
        <begin position="63"/>
        <end position="86"/>
    </location>
</feature>
<keyword evidence="3" id="KW-0997">Cell inner membrane</keyword>
<keyword evidence="9" id="KW-0407">Ion channel</keyword>
<feature type="transmembrane region" description="Helical" evidence="12">
    <location>
        <begin position="6"/>
        <end position="30"/>
    </location>
</feature>
<keyword evidence="7" id="KW-0406">Ion transport</keyword>
<dbReference type="AlphaFoldDB" id="A0A2X0VDB8"/>
<proteinExistence type="inferred from homology"/>
<evidence type="ECO:0000256" key="1">
    <source>
        <dbReference type="ARBA" id="ARBA00004651"/>
    </source>
</evidence>
<feature type="transmembrane region" description="Helical" evidence="12">
    <location>
        <begin position="98"/>
        <end position="120"/>
    </location>
</feature>
<organism evidence="13 14">
    <name type="scientific">Anaerobiospirillum thomasii</name>
    <dbReference type="NCBI Taxonomy" id="179995"/>
    <lineage>
        <taxon>Bacteria</taxon>
        <taxon>Pseudomonadati</taxon>
        <taxon>Pseudomonadota</taxon>
        <taxon>Gammaproteobacteria</taxon>
        <taxon>Aeromonadales</taxon>
        <taxon>Succinivibrionaceae</taxon>
        <taxon>Anaerobiospirillum</taxon>
    </lineage>
</organism>
<comment type="subcellular location">
    <subcellularLocation>
        <location evidence="1">Cell membrane</location>
        <topology evidence="1">Multi-pass membrane protein</topology>
    </subcellularLocation>
</comment>
<feature type="transmembrane region" description="Helical" evidence="12">
    <location>
        <begin position="37"/>
        <end position="57"/>
    </location>
</feature>
<protein>
    <recommendedName>
        <fullName evidence="12">Fluoride-specific ion channel</fullName>
    </recommendedName>
</protein>
<evidence type="ECO:0000256" key="9">
    <source>
        <dbReference type="ARBA" id="ARBA00023303"/>
    </source>
</evidence>
<name>A0A2X0VDB8_9GAMM</name>
<dbReference type="Pfam" id="PF02537">
    <property type="entry name" value="CRCB"/>
    <property type="match status" value="1"/>
</dbReference>
<evidence type="ECO:0000256" key="8">
    <source>
        <dbReference type="ARBA" id="ARBA00023136"/>
    </source>
</evidence>
<keyword evidence="7" id="KW-0813">Transport</keyword>
<evidence type="ECO:0000256" key="11">
    <source>
        <dbReference type="ARBA" id="ARBA00035585"/>
    </source>
</evidence>
<sequence length="128" mass="13495">MLSVNLNTFIIVFIAGGLGALTRSCILNFISGLSNTLPYGVVAVNALATFLTVYLGLSMPVTIAFALISGFAVALGTLSALCADCIEMILKRRFVPLIIYLLLNAVFGLISAMLAIQTYALTGDIYAP</sequence>
<dbReference type="EMBL" id="UAPV01000001">
    <property type="protein sequence ID" value="SPT70905.1"/>
    <property type="molecule type" value="Genomic_DNA"/>
</dbReference>
<evidence type="ECO:0000313" key="13">
    <source>
        <dbReference type="EMBL" id="SPT70905.1"/>
    </source>
</evidence>
<dbReference type="Proteomes" id="UP000250086">
    <property type="component" value="Unassembled WGS sequence"/>
</dbReference>
<evidence type="ECO:0000256" key="3">
    <source>
        <dbReference type="ARBA" id="ARBA00022519"/>
    </source>
</evidence>
<dbReference type="RefSeq" id="WP_113744919.1">
    <property type="nucleotide sequence ID" value="NZ_UAPV01000001.1"/>
</dbReference>
<evidence type="ECO:0000256" key="2">
    <source>
        <dbReference type="ARBA" id="ARBA00022475"/>
    </source>
</evidence>
<evidence type="ECO:0000256" key="6">
    <source>
        <dbReference type="ARBA" id="ARBA00023053"/>
    </source>
</evidence>
<keyword evidence="8 12" id="KW-0472">Membrane</keyword>
<dbReference type="GO" id="GO:0005886">
    <property type="term" value="C:plasma membrane"/>
    <property type="evidence" value="ECO:0007669"/>
    <property type="project" value="UniProtKB-SubCell"/>
</dbReference>
<keyword evidence="14" id="KW-1185">Reference proteome</keyword>
<accession>A0A2X0VDB8</accession>
<comment type="function">
    <text evidence="12">Important for reducing fluoride concentration in the cell, thus reducing its toxicity.</text>
</comment>